<dbReference type="Proteomes" id="UP000027002">
    <property type="component" value="Chromosome 2"/>
</dbReference>
<organism evidence="2 3">
    <name type="scientific">Ustilaginoidea virens</name>
    <name type="common">Rice false smut fungus</name>
    <name type="synonym">Villosiclava virens</name>
    <dbReference type="NCBI Taxonomy" id="1159556"/>
    <lineage>
        <taxon>Eukaryota</taxon>
        <taxon>Fungi</taxon>
        <taxon>Dikarya</taxon>
        <taxon>Ascomycota</taxon>
        <taxon>Pezizomycotina</taxon>
        <taxon>Sordariomycetes</taxon>
        <taxon>Hypocreomycetidae</taxon>
        <taxon>Hypocreales</taxon>
        <taxon>Clavicipitaceae</taxon>
        <taxon>Ustilaginoidea</taxon>
    </lineage>
</organism>
<dbReference type="AlphaFoldDB" id="A0A8E5MFK0"/>
<dbReference type="KEGG" id="uvi:66062916"/>
<proteinExistence type="predicted"/>
<dbReference type="GeneID" id="66062916"/>
<evidence type="ECO:0000256" key="1">
    <source>
        <dbReference type="SAM" id="MobiDB-lite"/>
    </source>
</evidence>
<gene>
    <name evidence="2" type="ORF">UV8b_02138</name>
</gene>
<feature type="region of interest" description="Disordered" evidence="1">
    <location>
        <begin position="48"/>
        <end position="68"/>
    </location>
</feature>
<protein>
    <submittedName>
        <fullName evidence="2">Uncharacterized protein</fullName>
    </submittedName>
</protein>
<name>A0A8E5MFK0_USTVR</name>
<dbReference type="EMBL" id="CP072754">
    <property type="protein sequence ID" value="QUC17897.1"/>
    <property type="molecule type" value="Genomic_DNA"/>
</dbReference>
<dbReference type="RefSeq" id="XP_042995570.1">
    <property type="nucleotide sequence ID" value="XM_043139636.1"/>
</dbReference>
<sequence length="117" mass="12951">MARTLEPARAPDCSILGRCLTLAALVARFLNLPDVGYNAALRRFDHTQQTRHASGPDDFFGSAQSKSSSIRLGTPRRKELYGSSAATFREELPSAHGCMSWAWILGFGLWILDQRLV</sequence>
<evidence type="ECO:0000313" key="3">
    <source>
        <dbReference type="Proteomes" id="UP000027002"/>
    </source>
</evidence>
<keyword evidence="3" id="KW-1185">Reference proteome</keyword>
<evidence type="ECO:0000313" key="2">
    <source>
        <dbReference type="EMBL" id="QUC17897.1"/>
    </source>
</evidence>
<accession>A0A8E5MFK0</accession>
<reference evidence="2" key="1">
    <citation type="submission" date="2020-03" db="EMBL/GenBank/DDBJ databases">
        <title>A mixture of massive structural variations and highly conserved coding sequences in Ustilaginoidea virens genome.</title>
        <authorList>
            <person name="Zhang K."/>
            <person name="Zhao Z."/>
            <person name="Zhang Z."/>
            <person name="Li Y."/>
            <person name="Hsiang T."/>
            <person name="Sun W."/>
        </authorList>
    </citation>
    <scope>NUCLEOTIDE SEQUENCE</scope>
    <source>
        <strain evidence="2">UV-8b</strain>
    </source>
</reference>